<sequence length="153" mass="17323">MPSIIHKIGQTKKHQQKGIFSRYFELLLRNALFNIVASIEDSVDVNMKSFWRFINGRKGHVSTPNIMTYGDRISHNDHHVCQLFSDNFGSVYDKNTVDRLDNYLDSNTISGDALANIVVPRDEVLKTIKQLDNNKGPGPDGVPAFFVQRCAEV</sequence>
<reference evidence="1 2" key="1">
    <citation type="journal article" date="2019" name="Commun. Biol.">
        <title>The bagworm genome reveals a unique fibroin gene that provides high tensile strength.</title>
        <authorList>
            <person name="Kono N."/>
            <person name="Nakamura H."/>
            <person name="Ohtoshi R."/>
            <person name="Tomita M."/>
            <person name="Numata K."/>
            <person name="Arakawa K."/>
        </authorList>
    </citation>
    <scope>NUCLEOTIDE SEQUENCE [LARGE SCALE GENOMIC DNA]</scope>
</reference>
<accession>A0A4C1X974</accession>
<organism evidence="1 2">
    <name type="scientific">Eumeta variegata</name>
    <name type="common">Bagworm moth</name>
    <name type="synonym">Eumeta japonica</name>
    <dbReference type="NCBI Taxonomy" id="151549"/>
    <lineage>
        <taxon>Eukaryota</taxon>
        <taxon>Metazoa</taxon>
        <taxon>Ecdysozoa</taxon>
        <taxon>Arthropoda</taxon>
        <taxon>Hexapoda</taxon>
        <taxon>Insecta</taxon>
        <taxon>Pterygota</taxon>
        <taxon>Neoptera</taxon>
        <taxon>Endopterygota</taxon>
        <taxon>Lepidoptera</taxon>
        <taxon>Glossata</taxon>
        <taxon>Ditrysia</taxon>
        <taxon>Tineoidea</taxon>
        <taxon>Psychidae</taxon>
        <taxon>Oiketicinae</taxon>
        <taxon>Eumeta</taxon>
    </lineage>
</organism>
<comment type="caution">
    <text evidence="1">The sequence shown here is derived from an EMBL/GenBank/DDBJ whole genome shotgun (WGS) entry which is preliminary data.</text>
</comment>
<evidence type="ECO:0000313" key="2">
    <source>
        <dbReference type="Proteomes" id="UP000299102"/>
    </source>
</evidence>
<dbReference type="AlphaFoldDB" id="A0A4C1X974"/>
<protein>
    <recommendedName>
        <fullName evidence="3">RNA-directed DNA polymerase from transposon BS</fullName>
    </recommendedName>
</protein>
<name>A0A4C1X974_EUMVA</name>
<proteinExistence type="predicted"/>
<evidence type="ECO:0008006" key="3">
    <source>
        <dbReference type="Google" id="ProtNLM"/>
    </source>
</evidence>
<dbReference type="EMBL" id="BGZK01000747">
    <property type="protein sequence ID" value="GBP58894.1"/>
    <property type="molecule type" value="Genomic_DNA"/>
</dbReference>
<dbReference type="Proteomes" id="UP000299102">
    <property type="component" value="Unassembled WGS sequence"/>
</dbReference>
<evidence type="ECO:0000313" key="1">
    <source>
        <dbReference type="EMBL" id="GBP58894.1"/>
    </source>
</evidence>
<dbReference type="OrthoDB" id="426210at2759"/>
<gene>
    <name evidence="1" type="ORF">EVAR_54689_1</name>
</gene>
<keyword evidence="2" id="KW-1185">Reference proteome</keyword>